<dbReference type="Proteomes" id="UP000435112">
    <property type="component" value="Unassembled WGS sequence"/>
</dbReference>
<evidence type="ECO:0008006" key="8">
    <source>
        <dbReference type="Google" id="ProtNLM"/>
    </source>
</evidence>
<feature type="chain" id="PRO_5036165182" description="Secreted protein" evidence="1">
    <location>
        <begin position="29"/>
        <end position="112"/>
    </location>
</feature>
<keyword evidence="1" id="KW-0732">Signal</keyword>
<dbReference type="EMBL" id="QXFV01000183">
    <property type="protein sequence ID" value="KAE9046634.1"/>
    <property type="molecule type" value="Genomic_DNA"/>
</dbReference>
<evidence type="ECO:0000256" key="1">
    <source>
        <dbReference type="SAM" id="SignalP"/>
    </source>
</evidence>
<gene>
    <name evidence="3" type="ORF">PR001_g4470</name>
    <name evidence="2" type="ORF">PR002_g6537</name>
    <name evidence="4" type="ORF">PR003_g11498</name>
</gene>
<dbReference type="Proteomes" id="UP000429607">
    <property type="component" value="Unassembled WGS sequence"/>
</dbReference>
<feature type="signal peptide" evidence="1">
    <location>
        <begin position="1"/>
        <end position="28"/>
    </location>
</feature>
<evidence type="ECO:0000313" key="6">
    <source>
        <dbReference type="Proteomes" id="UP000434957"/>
    </source>
</evidence>
<evidence type="ECO:0000313" key="3">
    <source>
        <dbReference type="EMBL" id="KAE9046634.1"/>
    </source>
</evidence>
<protein>
    <recommendedName>
        <fullName evidence="8">Secreted protein</fullName>
    </recommendedName>
</protein>
<dbReference type="AlphaFoldDB" id="A0A6A3MWH0"/>
<dbReference type="Proteomes" id="UP000434957">
    <property type="component" value="Unassembled WGS sequence"/>
</dbReference>
<proteinExistence type="predicted"/>
<organism evidence="2 7">
    <name type="scientific">Phytophthora rubi</name>
    <dbReference type="NCBI Taxonomy" id="129364"/>
    <lineage>
        <taxon>Eukaryota</taxon>
        <taxon>Sar</taxon>
        <taxon>Stramenopiles</taxon>
        <taxon>Oomycota</taxon>
        <taxon>Peronosporomycetes</taxon>
        <taxon>Peronosporales</taxon>
        <taxon>Peronosporaceae</taxon>
        <taxon>Phytophthora</taxon>
    </lineage>
</organism>
<reference evidence="5 7" key="1">
    <citation type="submission" date="2018-09" db="EMBL/GenBank/DDBJ databases">
        <title>Genomic investigation of the strawberry pathogen Phytophthora fragariae indicates pathogenicity is determined by transcriptional variation in three key races.</title>
        <authorList>
            <person name="Adams T.M."/>
            <person name="Armitage A.D."/>
            <person name="Sobczyk M.K."/>
            <person name="Bates H.J."/>
            <person name="Dunwell J.M."/>
            <person name="Nellist C.F."/>
            <person name="Harrison R.J."/>
        </authorList>
    </citation>
    <scope>NUCLEOTIDE SEQUENCE [LARGE SCALE GENOMIC DNA]</scope>
    <source>
        <strain evidence="3 5">SCRP249</strain>
        <strain evidence="2 7">SCRP324</strain>
        <strain evidence="4 6">SCRP333</strain>
    </source>
</reference>
<sequence>MATRFLRWVQCTGSSSLVVCFFVEPVCARLLGASQCELQPCSDSEGGLNYSRVAFLIVAVLLSCRVTSHPSTGLTGPPAELSSRTVFSRSDREIGAPAAAKLATHDTRLSGG</sequence>
<dbReference type="EMBL" id="QXFT01000664">
    <property type="protein sequence ID" value="KAE9338444.1"/>
    <property type="molecule type" value="Genomic_DNA"/>
</dbReference>
<keyword evidence="6" id="KW-1185">Reference proteome</keyword>
<comment type="caution">
    <text evidence="2">The sequence shown here is derived from an EMBL/GenBank/DDBJ whole genome shotgun (WGS) entry which is preliminary data.</text>
</comment>
<dbReference type="EMBL" id="QXFU01000295">
    <property type="protein sequence ID" value="KAE9037525.1"/>
    <property type="molecule type" value="Genomic_DNA"/>
</dbReference>
<name>A0A6A3MWH0_9STRA</name>
<evidence type="ECO:0000313" key="4">
    <source>
        <dbReference type="EMBL" id="KAE9338444.1"/>
    </source>
</evidence>
<accession>A0A6A3MWH0</accession>
<evidence type="ECO:0000313" key="2">
    <source>
        <dbReference type="EMBL" id="KAE9037525.1"/>
    </source>
</evidence>
<evidence type="ECO:0000313" key="7">
    <source>
        <dbReference type="Proteomes" id="UP000435112"/>
    </source>
</evidence>
<evidence type="ECO:0000313" key="5">
    <source>
        <dbReference type="Proteomes" id="UP000429607"/>
    </source>
</evidence>